<reference evidence="1" key="1">
    <citation type="journal article" date="2015" name="Nature">
        <title>Complex archaea that bridge the gap between prokaryotes and eukaryotes.</title>
        <authorList>
            <person name="Spang A."/>
            <person name="Saw J.H."/>
            <person name="Jorgensen S.L."/>
            <person name="Zaremba-Niedzwiedzka K."/>
            <person name="Martijn J."/>
            <person name="Lind A.E."/>
            <person name="van Eijk R."/>
            <person name="Schleper C."/>
            <person name="Guy L."/>
            <person name="Ettema T.J."/>
        </authorList>
    </citation>
    <scope>NUCLEOTIDE SEQUENCE</scope>
</reference>
<dbReference type="AlphaFoldDB" id="A0A0F9FQ94"/>
<proteinExistence type="predicted"/>
<sequence length="91" mass="9794">MLALCCSVMIFSGLLVALGTVLMVAEGGLLNHGMCCVDVNDDARSLHVAARQTLLSGLYDCEVYCSCHHGASIAERQARISENQKNHQNIC</sequence>
<protein>
    <submittedName>
        <fullName evidence="1">Uncharacterized protein</fullName>
    </submittedName>
</protein>
<dbReference type="EMBL" id="LAZR01020583">
    <property type="protein sequence ID" value="KKL88373.1"/>
    <property type="molecule type" value="Genomic_DNA"/>
</dbReference>
<gene>
    <name evidence="1" type="ORF">LCGC14_1925340</name>
</gene>
<comment type="caution">
    <text evidence="1">The sequence shown here is derived from an EMBL/GenBank/DDBJ whole genome shotgun (WGS) entry which is preliminary data.</text>
</comment>
<organism evidence="1">
    <name type="scientific">marine sediment metagenome</name>
    <dbReference type="NCBI Taxonomy" id="412755"/>
    <lineage>
        <taxon>unclassified sequences</taxon>
        <taxon>metagenomes</taxon>
        <taxon>ecological metagenomes</taxon>
    </lineage>
</organism>
<evidence type="ECO:0000313" key="1">
    <source>
        <dbReference type="EMBL" id="KKL88373.1"/>
    </source>
</evidence>
<accession>A0A0F9FQ94</accession>
<name>A0A0F9FQ94_9ZZZZ</name>